<dbReference type="AlphaFoldDB" id="A0A6I0F5T2"/>
<evidence type="ECO:0000313" key="2">
    <source>
        <dbReference type="EMBL" id="KAB3531904.1"/>
    </source>
</evidence>
<keyword evidence="1" id="KW-0472">Membrane</keyword>
<proteinExistence type="predicted"/>
<name>A0A6I0F5T2_9FIRM</name>
<keyword evidence="3" id="KW-1185">Reference proteome</keyword>
<comment type="caution">
    <text evidence="2">The sequence shown here is derived from an EMBL/GenBank/DDBJ whole genome shotgun (WGS) entry which is preliminary data.</text>
</comment>
<keyword evidence="1" id="KW-0812">Transmembrane</keyword>
<sequence>MFLVSGILSAINAYLLNRWILNRTGSRGIVLMVPLIEELSKTLIALLLKSAIIETHITFGVIEAIYDIKTTSKGVGRLAALASIISHSIFGWLTYVIYTKTGLVSVGIIIAWVLHSGWNWYITKYA</sequence>
<protein>
    <recommendedName>
        <fullName evidence="4">CPBP family intramembrane metalloprotease</fullName>
    </recommendedName>
</protein>
<accession>A0A6I0F5T2</accession>
<feature type="transmembrane region" description="Helical" evidence="1">
    <location>
        <begin position="78"/>
        <end position="98"/>
    </location>
</feature>
<evidence type="ECO:0000256" key="1">
    <source>
        <dbReference type="SAM" id="Phobius"/>
    </source>
</evidence>
<feature type="transmembrane region" description="Helical" evidence="1">
    <location>
        <begin position="104"/>
        <end position="122"/>
    </location>
</feature>
<evidence type="ECO:0000313" key="3">
    <source>
        <dbReference type="Proteomes" id="UP000432715"/>
    </source>
</evidence>
<dbReference type="RefSeq" id="WP_151861936.1">
    <property type="nucleotide sequence ID" value="NZ_WBZC01000053.1"/>
</dbReference>
<gene>
    <name evidence="2" type="ORF">F8154_12395</name>
</gene>
<reference evidence="2 3" key="1">
    <citation type="submission" date="2019-10" db="EMBL/GenBank/DDBJ databases">
        <title>Alkaliphilus serpentinus sp. nov. and Alkaliphilus pronyensis sp. nov., two novel anaerobic alkaliphilic species isolated from the serpentinized-hosted hydrothermal field of the Prony Bay (New Caledonia).</title>
        <authorList>
            <person name="Postec A."/>
        </authorList>
    </citation>
    <scope>NUCLEOTIDE SEQUENCE [LARGE SCALE GENOMIC DNA]</scope>
    <source>
        <strain evidence="2 3">LacV</strain>
    </source>
</reference>
<organism evidence="2 3">
    <name type="scientific">Alkaliphilus pronyensis</name>
    <dbReference type="NCBI Taxonomy" id="1482732"/>
    <lineage>
        <taxon>Bacteria</taxon>
        <taxon>Bacillati</taxon>
        <taxon>Bacillota</taxon>
        <taxon>Clostridia</taxon>
        <taxon>Peptostreptococcales</taxon>
        <taxon>Natronincolaceae</taxon>
        <taxon>Alkaliphilus</taxon>
    </lineage>
</organism>
<keyword evidence="1" id="KW-1133">Transmembrane helix</keyword>
<dbReference type="EMBL" id="WBZC01000053">
    <property type="protein sequence ID" value="KAB3531904.1"/>
    <property type="molecule type" value="Genomic_DNA"/>
</dbReference>
<dbReference type="OrthoDB" id="1683367at2"/>
<dbReference type="Proteomes" id="UP000432715">
    <property type="component" value="Unassembled WGS sequence"/>
</dbReference>
<evidence type="ECO:0008006" key="4">
    <source>
        <dbReference type="Google" id="ProtNLM"/>
    </source>
</evidence>